<comment type="caution">
    <text evidence="2">The sequence shown here is derived from an EMBL/GenBank/DDBJ whole genome shotgun (WGS) entry which is preliminary data.</text>
</comment>
<evidence type="ECO:0000313" key="3">
    <source>
        <dbReference type="Proteomes" id="UP000829196"/>
    </source>
</evidence>
<evidence type="ECO:0000259" key="1">
    <source>
        <dbReference type="Pfam" id="PF14111"/>
    </source>
</evidence>
<dbReference type="PANTHER" id="PTHR31286">
    <property type="entry name" value="GLYCINE-RICH CELL WALL STRUCTURAL PROTEIN 1.8-LIKE"/>
    <property type="match status" value="1"/>
</dbReference>
<dbReference type="EMBL" id="JAGYWB010000010">
    <property type="protein sequence ID" value="KAI0507245.1"/>
    <property type="molecule type" value="Genomic_DNA"/>
</dbReference>
<accession>A0A8T3B8M6</accession>
<protein>
    <recommendedName>
        <fullName evidence="1">DUF4283 domain-containing protein</fullName>
    </recommendedName>
</protein>
<dbReference type="Pfam" id="PF14111">
    <property type="entry name" value="DUF4283"/>
    <property type="match status" value="1"/>
</dbReference>
<dbReference type="Proteomes" id="UP000829196">
    <property type="component" value="Unassembled WGS sequence"/>
</dbReference>
<dbReference type="InterPro" id="IPR025558">
    <property type="entry name" value="DUF4283"/>
</dbReference>
<dbReference type="AlphaFoldDB" id="A0A8T3B8M6"/>
<name>A0A8T3B8M6_DENNO</name>
<sequence>MIEKLSEKIEDNSKMSNPWSNKPYIKLNFKREEVVLSKDGKAVSLDESAEVLNAKWLEHSLVAKVFGKDILSHLVAWELRRQWAHYGQFHFTTLGMGWYLCSFKTLEAMEGVLSGGPWFVNNHIVGMERWSMEFSPSSMKGLTSPIWIRMPQLPLHCWDEKNVAMIASMVGDPLMLDGNMFQWGRREFARVCVRMELDKPLPLGVWVEGLGGRFFKKN</sequence>
<dbReference type="OrthoDB" id="1096772at2759"/>
<keyword evidence="3" id="KW-1185">Reference proteome</keyword>
<gene>
    <name evidence="2" type="ORF">KFK09_013367</name>
</gene>
<evidence type="ECO:0000313" key="2">
    <source>
        <dbReference type="EMBL" id="KAI0507245.1"/>
    </source>
</evidence>
<feature type="domain" description="DUF4283" evidence="1">
    <location>
        <begin position="57"/>
        <end position="137"/>
    </location>
</feature>
<proteinExistence type="predicted"/>
<reference evidence="2" key="1">
    <citation type="journal article" date="2022" name="Front. Genet.">
        <title>Chromosome-Scale Assembly of the Dendrobium nobile Genome Provides Insights Into the Molecular Mechanism of the Biosynthesis of the Medicinal Active Ingredient of Dendrobium.</title>
        <authorList>
            <person name="Xu Q."/>
            <person name="Niu S.-C."/>
            <person name="Li K.-L."/>
            <person name="Zheng P.-J."/>
            <person name="Zhang X.-J."/>
            <person name="Jia Y."/>
            <person name="Liu Y."/>
            <person name="Niu Y.-X."/>
            <person name="Yu L.-H."/>
            <person name="Chen D.-F."/>
            <person name="Zhang G.-Q."/>
        </authorList>
    </citation>
    <scope>NUCLEOTIDE SEQUENCE</scope>
    <source>
        <tissue evidence="2">Leaf</tissue>
    </source>
</reference>
<dbReference type="PANTHER" id="PTHR31286:SF99">
    <property type="entry name" value="DUF4283 DOMAIN-CONTAINING PROTEIN"/>
    <property type="match status" value="1"/>
</dbReference>
<organism evidence="2 3">
    <name type="scientific">Dendrobium nobile</name>
    <name type="common">Orchid</name>
    <dbReference type="NCBI Taxonomy" id="94219"/>
    <lineage>
        <taxon>Eukaryota</taxon>
        <taxon>Viridiplantae</taxon>
        <taxon>Streptophyta</taxon>
        <taxon>Embryophyta</taxon>
        <taxon>Tracheophyta</taxon>
        <taxon>Spermatophyta</taxon>
        <taxon>Magnoliopsida</taxon>
        <taxon>Liliopsida</taxon>
        <taxon>Asparagales</taxon>
        <taxon>Orchidaceae</taxon>
        <taxon>Epidendroideae</taxon>
        <taxon>Malaxideae</taxon>
        <taxon>Dendrobiinae</taxon>
        <taxon>Dendrobium</taxon>
    </lineage>
</organism>
<dbReference type="InterPro" id="IPR040256">
    <property type="entry name" value="At4g02000-like"/>
</dbReference>